<sequence length="170" mass="18826">MPYLTLTELADRPGAEELAQVATPRRYRAVDADLLDALLRSGDVSGWPVEDVQIAELAIAVIDDAMVTAQGTIDGFLVRRGYSLPLTKRYGIVTGWARAITRYHLHKDRLSAEQTDPIVRDYRDALKFLQLVAEGKFSLGPDDPLTPTTSGAPLFKAPPRTFSHDTLKDY</sequence>
<organism evidence="2 3">
    <name type="scientific">Halopseudomonas phragmitis</name>
    <dbReference type="NCBI Taxonomy" id="1931241"/>
    <lineage>
        <taxon>Bacteria</taxon>
        <taxon>Pseudomonadati</taxon>
        <taxon>Pseudomonadota</taxon>
        <taxon>Gammaproteobacteria</taxon>
        <taxon>Pseudomonadales</taxon>
        <taxon>Pseudomonadaceae</taxon>
        <taxon>Halopseudomonas</taxon>
    </lineage>
</organism>
<dbReference type="RefSeq" id="WP_080050428.1">
    <property type="nucleotide sequence ID" value="NZ_CP020100.1"/>
</dbReference>
<dbReference type="STRING" id="1931241.BVH74_12725"/>
<accession>A0A1V0B6N7</accession>
<keyword evidence="3" id="KW-1185">Reference proteome</keyword>
<evidence type="ECO:0000256" key="1">
    <source>
        <dbReference type="SAM" id="MobiDB-lite"/>
    </source>
</evidence>
<dbReference type="Proteomes" id="UP000243488">
    <property type="component" value="Chromosome"/>
</dbReference>
<feature type="region of interest" description="Disordered" evidence="1">
    <location>
        <begin position="148"/>
        <end position="170"/>
    </location>
</feature>
<reference evidence="2 3" key="1">
    <citation type="submission" date="2017-03" db="EMBL/GenBank/DDBJ databases">
        <title>Complete genome sequence of the novel DNRA strain Pseudomonas sp. S-6-2 isolated from Chinese polluted river sediment. Journal of Biotechnology.</title>
        <authorList>
            <person name="Li J."/>
            <person name="Xiang F."/>
            <person name="Wang L."/>
            <person name="Xi L."/>
            <person name="Liu J."/>
        </authorList>
    </citation>
    <scope>NUCLEOTIDE SEQUENCE [LARGE SCALE GENOMIC DNA]</scope>
    <source>
        <strain evidence="2 3">S-6-2</strain>
    </source>
</reference>
<gene>
    <name evidence="2" type="ORF">BVH74_12725</name>
</gene>
<proteinExistence type="predicted"/>
<protein>
    <recommendedName>
        <fullName evidence="4">DUF1320 domain-containing protein</fullName>
    </recommendedName>
</protein>
<name>A0A1V0B6N7_9GAMM</name>
<dbReference type="AlphaFoldDB" id="A0A1V0B6N7"/>
<dbReference type="KEGG" id="ppha:BVH74_12725"/>
<dbReference type="Pfam" id="PF07030">
    <property type="entry name" value="Phage_Mu_Gp36"/>
    <property type="match status" value="1"/>
</dbReference>
<dbReference type="EMBL" id="CP020100">
    <property type="protein sequence ID" value="AQZ95560.1"/>
    <property type="molecule type" value="Genomic_DNA"/>
</dbReference>
<evidence type="ECO:0000313" key="3">
    <source>
        <dbReference type="Proteomes" id="UP000243488"/>
    </source>
</evidence>
<evidence type="ECO:0008006" key="4">
    <source>
        <dbReference type="Google" id="ProtNLM"/>
    </source>
</evidence>
<evidence type="ECO:0000313" key="2">
    <source>
        <dbReference type="EMBL" id="AQZ95560.1"/>
    </source>
</evidence>
<dbReference type="InterPro" id="IPR009752">
    <property type="entry name" value="Phage_Mu_GpJ"/>
</dbReference>